<sequence>MRKNVSRWLKSYNITKTEIYISLGFLFIVIILLPILLTNIYTGIDYTVTGSIGDTLGGITAPFLSVLGSILVYLAFKEQIKSNNLIQDQFNEQQFENKLFKMFDIYNDNVKRLSFISRRSGKKYNDKYVFTVLYYDFLKIYKEIENYNEKKKIVLTEKINSNYREEILEKFPNVDIDNFILLDLSYMIIFYGVGNIGRENITAIIGNKLDVSYLKEVLNYVSCKPAYQDEDSIYYQRWKNIFIEFEDFLSPCNDKFDKYYSGNQNNFGHYYRQLFMTFNYINDLKNKNIKYLDKWNYAKLLRSQFSNHEQIFLFLNSISSLGRDWELNVVDDENKKLITKYDLIKNIPKGYRELFNIEKFYPNVEFEDNSERNEFRENLEENIYK</sequence>
<dbReference type="Proteomes" id="UP000660070">
    <property type="component" value="Unassembled WGS sequence"/>
</dbReference>
<accession>A0ABS0F8Y3</accession>
<keyword evidence="3" id="KW-1185">Reference proteome</keyword>
<reference evidence="2 3" key="1">
    <citation type="submission" date="2020-11" db="EMBL/GenBank/DDBJ databases">
        <title>Kaistella gelatinilytica sp. nov., a flavobacterium isolated from Antarctic Soil.</title>
        <authorList>
            <person name="Li J."/>
        </authorList>
    </citation>
    <scope>NUCLEOTIDE SEQUENCE [LARGE SCALE GENOMIC DNA]</scope>
    <source>
        <strain evidence="2 3">G5-32</strain>
    </source>
</reference>
<evidence type="ECO:0000256" key="1">
    <source>
        <dbReference type="SAM" id="Phobius"/>
    </source>
</evidence>
<evidence type="ECO:0008006" key="4">
    <source>
        <dbReference type="Google" id="ProtNLM"/>
    </source>
</evidence>
<dbReference type="RefSeq" id="WP_196078708.1">
    <property type="nucleotide sequence ID" value="NZ_JADPVI010000001.1"/>
</dbReference>
<comment type="caution">
    <text evidence="2">The sequence shown here is derived from an EMBL/GenBank/DDBJ whole genome shotgun (WGS) entry which is preliminary data.</text>
</comment>
<keyword evidence="1" id="KW-0472">Membrane</keyword>
<feature type="transmembrane region" description="Helical" evidence="1">
    <location>
        <begin position="20"/>
        <end position="44"/>
    </location>
</feature>
<evidence type="ECO:0000313" key="3">
    <source>
        <dbReference type="Proteomes" id="UP000660070"/>
    </source>
</evidence>
<name>A0ABS0F8Y3_9FLAO</name>
<feature type="transmembrane region" description="Helical" evidence="1">
    <location>
        <begin position="56"/>
        <end position="76"/>
    </location>
</feature>
<keyword evidence="1" id="KW-1133">Transmembrane helix</keyword>
<gene>
    <name evidence="2" type="ORF">IV494_03145</name>
</gene>
<dbReference type="EMBL" id="JADPVI010000001">
    <property type="protein sequence ID" value="MBF8456168.1"/>
    <property type="molecule type" value="Genomic_DNA"/>
</dbReference>
<protein>
    <recommendedName>
        <fullName evidence="4">Phage abortive infection protein</fullName>
    </recommendedName>
</protein>
<dbReference type="InterPro" id="IPR031709">
    <property type="entry name" value="PutAbiC"/>
</dbReference>
<evidence type="ECO:0000313" key="2">
    <source>
        <dbReference type="EMBL" id="MBF8456168.1"/>
    </source>
</evidence>
<organism evidence="2 3">
    <name type="scientific">Kaistella gelatinilytica</name>
    <dbReference type="NCBI Taxonomy" id="2787636"/>
    <lineage>
        <taxon>Bacteria</taxon>
        <taxon>Pseudomonadati</taxon>
        <taxon>Bacteroidota</taxon>
        <taxon>Flavobacteriia</taxon>
        <taxon>Flavobacteriales</taxon>
        <taxon>Weeksellaceae</taxon>
        <taxon>Chryseobacterium group</taxon>
        <taxon>Kaistella</taxon>
    </lineage>
</organism>
<dbReference type="Pfam" id="PF16872">
    <property type="entry name" value="putAbiC"/>
    <property type="match status" value="1"/>
</dbReference>
<keyword evidence="1" id="KW-0812">Transmembrane</keyword>
<proteinExistence type="predicted"/>